<sequence>MIWLTWRQFRVSAAVAFAALAALAVVLGLTGPGLADEYSAGLAACVAGSRDCVEFGQLFFRTKQDVFLVVSLIVLVLPALIGLFWGAPLIARELEGGTHRLVWNQSVTRTRWLTVKLALPGLAAMAVAGVSALLVTLWAGPLDEAAAQDVPRMTPLLFAARGVVPIGYAAFAFALGVATGMVVRRTLPAMAVTLALFTAVQVAMPLLVRPHLLPPVRTLSEITALDVEGIGTPEDRSVLVRVQVSGTDRWILSSRTVDASGHTVELVPLPTSVCAPGGGDDRPPPDAAPPRPRPAPSWLSACVAEMKRLGYRQEVTYQPDSRFWPFQWLETGVYALLTLGVTALCFRWIRRRPS</sequence>
<reference evidence="4" key="1">
    <citation type="journal article" date="2019" name="Int. J. Syst. Evol. Microbiol.">
        <title>The Global Catalogue of Microorganisms (GCM) 10K type strain sequencing project: providing services to taxonomists for standard genome sequencing and annotation.</title>
        <authorList>
            <consortium name="The Broad Institute Genomics Platform"/>
            <consortium name="The Broad Institute Genome Sequencing Center for Infectious Disease"/>
            <person name="Wu L."/>
            <person name="Ma J."/>
        </authorList>
    </citation>
    <scope>NUCLEOTIDE SEQUENCE [LARGE SCALE GENOMIC DNA]</scope>
    <source>
        <strain evidence="4">CCUG 49560</strain>
    </source>
</reference>
<comment type="caution">
    <text evidence="3">The sequence shown here is derived from an EMBL/GenBank/DDBJ whole genome shotgun (WGS) entry which is preliminary data.</text>
</comment>
<keyword evidence="2" id="KW-0812">Transmembrane</keyword>
<feature type="region of interest" description="Disordered" evidence="1">
    <location>
        <begin position="272"/>
        <end position="295"/>
    </location>
</feature>
<feature type="transmembrane region" description="Helical" evidence="2">
    <location>
        <begin position="112"/>
        <end position="138"/>
    </location>
</feature>
<evidence type="ECO:0000313" key="4">
    <source>
        <dbReference type="Proteomes" id="UP001595891"/>
    </source>
</evidence>
<dbReference type="Pfam" id="PF12679">
    <property type="entry name" value="ABC2_membrane_2"/>
    <property type="match status" value="1"/>
</dbReference>
<feature type="transmembrane region" description="Helical" evidence="2">
    <location>
        <begin position="66"/>
        <end position="91"/>
    </location>
</feature>
<evidence type="ECO:0000256" key="1">
    <source>
        <dbReference type="SAM" id="MobiDB-lite"/>
    </source>
</evidence>
<organism evidence="3 4">
    <name type="scientific">Sphaerisporangium corydalis</name>
    <dbReference type="NCBI Taxonomy" id="1441875"/>
    <lineage>
        <taxon>Bacteria</taxon>
        <taxon>Bacillati</taxon>
        <taxon>Actinomycetota</taxon>
        <taxon>Actinomycetes</taxon>
        <taxon>Streptosporangiales</taxon>
        <taxon>Streptosporangiaceae</taxon>
        <taxon>Sphaerisporangium</taxon>
    </lineage>
</organism>
<keyword evidence="2" id="KW-0472">Membrane</keyword>
<feature type="transmembrane region" description="Helical" evidence="2">
    <location>
        <begin position="331"/>
        <end position="349"/>
    </location>
</feature>
<evidence type="ECO:0000256" key="2">
    <source>
        <dbReference type="SAM" id="Phobius"/>
    </source>
</evidence>
<protein>
    <submittedName>
        <fullName evidence="3">ABC transporter permease</fullName>
    </submittedName>
</protein>
<feature type="transmembrane region" description="Helical" evidence="2">
    <location>
        <begin position="189"/>
        <end position="208"/>
    </location>
</feature>
<feature type="transmembrane region" description="Helical" evidence="2">
    <location>
        <begin position="158"/>
        <end position="177"/>
    </location>
</feature>
<gene>
    <name evidence="3" type="ORF">ACFO8L_15935</name>
</gene>
<keyword evidence="2" id="KW-1133">Transmembrane helix</keyword>
<keyword evidence="4" id="KW-1185">Reference proteome</keyword>
<dbReference type="Proteomes" id="UP001595891">
    <property type="component" value="Unassembled WGS sequence"/>
</dbReference>
<evidence type="ECO:0000313" key="3">
    <source>
        <dbReference type="EMBL" id="MFC4587585.1"/>
    </source>
</evidence>
<dbReference type="EMBL" id="JBHSFN010000009">
    <property type="protein sequence ID" value="MFC4587585.1"/>
    <property type="molecule type" value="Genomic_DNA"/>
</dbReference>
<name>A0ABV9EGX4_9ACTN</name>
<dbReference type="RefSeq" id="WP_262840534.1">
    <property type="nucleotide sequence ID" value="NZ_JANZYP010000001.1"/>
</dbReference>
<proteinExistence type="predicted"/>
<feature type="compositionally biased region" description="Pro residues" evidence="1">
    <location>
        <begin position="285"/>
        <end position="295"/>
    </location>
</feature>
<accession>A0ABV9EGX4</accession>